<feature type="region of interest" description="Disordered" evidence="1">
    <location>
        <begin position="399"/>
        <end position="422"/>
    </location>
</feature>
<feature type="region of interest" description="Disordered" evidence="1">
    <location>
        <begin position="520"/>
        <end position="572"/>
    </location>
</feature>
<feature type="region of interest" description="Disordered" evidence="1">
    <location>
        <begin position="90"/>
        <end position="123"/>
    </location>
</feature>
<feature type="compositionally biased region" description="Polar residues" evidence="1">
    <location>
        <begin position="25"/>
        <end position="50"/>
    </location>
</feature>
<dbReference type="AlphaFoldDB" id="Q24C11"/>
<dbReference type="KEGG" id="tet:TTHERM_01019600"/>
<dbReference type="RefSeq" id="XP_001025536.2">
    <property type="nucleotide sequence ID" value="XM_001025536.2"/>
</dbReference>
<keyword evidence="3" id="KW-1185">Reference proteome</keyword>
<feature type="compositionally biased region" description="Basic and acidic residues" evidence="1">
    <location>
        <begin position="107"/>
        <end position="123"/>
    </location>
</feature>
<dbReference type="Proteomes" id="UP000009168">
    <property type="component" value="Unassembled WGS sequence"/>
</dbReference>
<accession>Q24C11</accession>
<feature type="compositionally biased region" description="Polar residues" evidence="1">
    <location>
        <begin position="551"/>
        <end position="572"/>
    </location>
</feature>
<gene>
    <name evidence="2" type="ORF">TTHERM_01019600</name>
</gene>
<proteinExistence type="predicted"/>
<dbReference type="HOGENOM" id="CLU_267325_0_0_1"/>
<feature type="compositionally biased region" description="Basic and acidic residues" evidence="1">
    <location>
        <begin position="299"/>
        <end position="308"/>
    </location>
</feature>
<feature type="region of interest" description="Disordered" evidence="1">
    <location>
        <begin position="607"/>
        <end position="655"/>
    </location>
</feature>
<name>Q24C11_TETTS</name>
<dbReference type="EMBL" id="GG662374">
    <property type="protein sequence ID" value="EAS05291.2"/>
    <property type="molecule type" value="Genomic_DNA"/>
</dbReference>
<feature type="compositionally biased region" description="Basic and acidic residues" evidence="1">
    <location>
        <begin position="8"/>
        <end position="17"/>
    </location>
</feature>
<organism evidence="2 3">
    <name type="scientific">Tetrahymena thermophila (strain SB210)</name>
    <dbReference type="NCBI Taxonomy" id="312017"/>
    <lineage>
        <taxon>Eukaryota</taxon>
        <taxon>Sar</taxon>
        <taxon>Alveolata</taxon>
        <taxon>Ciliophora</taxon>
        <taxon>Intramacronucleata</taxon>
        <taxon>Oligohymenophorea</taxon>
        <taxon>Hymenostomatida</taxon>
        <taxon>Tetrahymenina</taxon>
        <taxon>Tetrahymenidae</taxon>
        <taxon>Tetrahymena</taxon>
    </lineage>
</organism>
<feature type="region of interest" description="Disordered" evidence="1">
    <location>
        <begin position="1"/>
        <end position="53"/>
    </location>
</feature>
<feature type="compositionally biased region" description="Polar residues" evidence="1">
    <location>
        <begin position="632"/>
        <end position="655"/>
    </location>
</feature>
<evidence type="ECO:0000256" key="1">
    <source>
        <dbReference type="SAM" id="MobiDB-lite"/>
    </source>
</evidence>
<reference evidence="3" key="1">
    <citation type="journal article" date="2006" name="PLoS Biol.">
        <title>Macronuclear genome sequence of the ciliate Tetrahymena thermophila, a model eukaryote.</title>
        <authorList>
            <person name="Eisen J.A."/>
            <person name="Coyne R.S."/>
            <person name="Wu M."/>
            <person name="Wu D."/>
            <person name="Thiagarajan M."/>
            <person name="Wortman J.R."/>
            <person name="Badger J.H."/>
            <person name="Ren Q."/>
            <person name="Amedeo P."/>
            <person name="Jones K.M."/>
            <person name="Tallon L.J."/>
            <person name="Delcher A.L."/>
            <person name="Salzberg S.L."/>
            <person name="Silva J.C."/>
            <person name="Haas B.J."/>
            <person name="Majoros W.H."/>
            <person name="Farzad M."/>
            <person name="Carlton J.M."/>
            <person name="Smith R.K. Jr."/>
            <person name="Garg J."/>
            <person name="Pearlman R.E."/>
            <person name="Karrer K.M."/>
            <person name="Sun L."/>
            <person name="Manning G."/>
            <person name="Elde N.C."/>
            <person name="Turkewitz A.P."/>
            <person name="Asai D.J."/>
            <person name="Wilkes D.E."/>
            <person name="Wang Y."/>
            <person name="Cai H."/>
            <person name="Collins K."/>
            <person name="Stewart B.A."/>
            <person name="Lee S.R."/>
            <person name="Wilamowska K."/>
            <person name="Weinberg Z."/>
            <person name="Ruzzo W.L."/>
            <person name="Wloga D."/>
            <person name="Gaertig J."/>
            <person name="Frankel J."/>
            <person name="Tsao C.-C."/>
            <person name="Gorovsky M.A."/>
            <person name="Keeling P.J."/>
            <person name="Waller R.F."/>
            <person name="Patron N.J."/>
            <person name="Cherry J.M."/>
            <person name="Stover N.A."/>
            <person name="Krieger C.J."/>
            <person name="del Toro C."/>
            <person name="Ryder H.F."/>
            <person name="Williamson S.C."/>
            <person name="Barbeau R.A."/>
            <person name="Hamilton E.P."/>
            <person name="Orias E."/>
        </authorList>
    </citation>
    <scope>NUCLEOTIDE SEQUENCE [LARGE SCALE GENOMIC DNA]</scope>
    <source>
        <strain evidence="3">SB210</strain>
    </source>
</reference>
<feature type="region of interest" description="Disordered" evidence="1">
    <location>
        <begin position="258"/>
        <end position="336"/>
    </location>
</feature>
<feature type="compositionally biased region" description="Polar residues" evidence="1">
    <location>
        <begin position="312"/>
        <end position="321"/>
    </location>
</feature>
<evidence type="ECO:0000313" key="2">
    <source>
        <dbReference type="EMBL" id="EAS05291.2"/>
    </source>
</evidence>
<protein>
    <submittedName>
        <fullName evidence="2">Uncharacterized protein</fullName>
    </submittedName>
</protein>
<evidence type="ECO:0000313" key="3">
    <source>
        <dbReference type="Proteomes" id="UP000009168"/>
    </source>
</evidence>
<sequence length="903" mass="105478">MFSNPQDDNLKIVHEADNETEETITHMNNNSIVHHPRNGSNNQPNHQSPRYPQAKYNYLEPNNQNRNEEDNQVGSQMLKPVAKKYVKPSENFPAHKSQINDIDDNSFNEKDRKQNKNGEDELQQELRKTQSSLQRLKKQNEFVTNNNKFYSSKPNDTLQYHTFRDKFLEENNNLRHNLHTPEEKPVRTPNNYKRVKKNFYDTSKPFYPNNDREDKTLDEAVTNNLEERNMIDRIQRDIDREKQEFLNKYQTKYLDEPYSSKYDYPAAPEESENPISSQTKKKKPINPIRNDSGISDDSLENKNQKNKLDYNSPDQVLNHNNHALDHYPHKSNVRNEYPYKDDDDQVQQYDHLVYPESYKQFQEKSSPRQITLASYKDIYLERQNKELFAPRNVPKNIPLEEEQELNQLDQLRPRRHNETEDEDLLPQMKNMNEAQQRKDILLKSKLQDEPKSRKNSELTYNFKTNETQMQMHYLNNNKQEPLGERDLINKLSSTYNVGQSIKDYKKQKEALKSTIRKRLTPSTDDDNFSLKDKADLDQETPRATPKGLLSKTGSVRGTPIEFNSNGKYNPSQTELDIDKVQNLQRGYSTKQPSQAYIAEIPLSTRNSQRRDFYGNPINTNNINNNDYAPRMPSSTRNIQQPNQRYSSQPRPSSKVYSKQMDNFVNYPNPSNPLEKANSRNLDETGLHLRTRIDTQGGVYPRNLLSQSVKKTPNTNLDLSNLSNNNNQDAPLEMQSARIPRKNNDLKTQSVNMTPRESTKEKIFKQLENPSELSQKKDPKRHFLEPQMDDFALIDKKNNHSQINSLNNSRIDSDFSQRSTIQKPILYPSRRLPSINKGKNDMGFNISKCCHDKSPPRSSDFSGSRRYTYGQNYGCTKQVKNSGQQCIKCPVCTSQLKVERIGQF</sequence>
<dbReference type="GeneID" id="7835964"/>
<feature type="compositionally biased region" description="Low complexity" evidence="1">
    <location>
        <begin position="615"/>
        <end position="625"/>
    </location>
</feature>
<feature type="compositionally biased region" description="Basic and acidic residues" evidence="1">
    <location>
        <begin position="528"/>
        <end position="540"/>
    </location>
</feature>
<dbReference type="InParanoid" id="Q24C11"/>